<evidence type="ECO:0000313" key="2">
    <source>
        <dbReference type="Proteomes" id="UP000193100"/>
    </source>
</evidence>
<gene>
    <name evidence="1" type="ORF">MARSALSMR5_04174</name>
</gene>
<dbReference type="EMBL" id="CP020932">
    <property type="protein sequence ID" value="ARM86194.1"/>
    <property type="molecule type" value="Genomic_DNA"/>
</dbReference>
<sequence length="61" mass="6693">MKVKRIETEDTVAFWTRLGTIKTGVLVNAIGIQSKGVIYMGGHIKYAGIKKRRLCASDVIG</sequence>
<dbReference type="AlphaFoldDB" id="A0A1W6KFI9"/>
<evidence type="ECO:0000313" key="1">
    <source>
        <dbReference type="EMBL" id="ARM86194.1"/>
    </source>
</evidence>
<protein>
    <submittedName>
        <fullName evidence="1">Uncharacterized protein</fullName>
    </submittedName>
</protein>
<name>A0A1W6KFI9_9GAMM</name>
<accession>A0A1W6KFI9</accession>
<proteinExistence type="predicted"/>
<organism evidence="1 2">
    <name type="scientific">Marinobacter salarius</name>
    <dbReference type="NCBI Taxonomy" id="1420917"/>
    <lineage>
        <taxon>Bacteria</taxon>
        <taxon>Pseudomonadati</taxon>
        <taxon>Pseudomonadota</taxon>
        <taxon>Gammaproteobacteria</taxon>
        <taxon>Pseudomonadales</taxon>
        <taxon>Marinobacteraceae</taxon>
        <taxon>Marinobacter</taxon>
    </lineage>
</organism>
<dbReference type="Proteomes" id="UP000193100">
    <property type="component" value="Plasmid pSMR5"/>
</dbReference>
<geneLocation type="plasmid" evidence="2">
    <name>psmr5</name>
</geneLocation>
<keyword evidence="1" id="KW-0614">Plasmid</keyword>
<reference evidence="1 2" key="1">
    <citation type="submission" date="2017-04" db="EMBL/GenBank/DDBJ databases">
        <title>Genome Sequence of Marinobacter salarius strain SMR5 Isolated from a culture of the Diatom Skeletonema marinoi.</title>
        <authorList>
            <person name="Topel M."/>
            <person name="Pinder M.I.M."/>
            <person name="Johansson O.N."/>
            <person name="Kourtchenko O."/>
            <person name="Godhe A."/>
            <person name="Clarke A.K."/>
        </authorList>
    </citation>
    <scope>NUCLEOTIDE SEQUENCE [LARGE SCALE GENOMIC DNA]</scope>
    <source>
        <strain evidence="1 2">SMR5</strain>
        <plasmid evidence="2">Plasmid psmr5</plasmid>
    </source>
</reference>